<keyword evidence="2" id="KW-1185">Reference proteome</keyword>
<evidence type="ECO:0000313" key="1">
    <source>
        <dbReference type="EMBL" id="MBB4678084.1"/>
    </source>
</evidence>
<dbReference type="Proteomes" id="UP000533598">
    <property type="component" value="Unassembled WGS sequence"/>
</dbReference>
<proteinExistence type="predicted"/>
<gene>
    <name evidence="1" type="ORF">HNR67_004202</name>
</gene>
<dbReference type="EMBL" id="JACHMH010000001">
    <property type="protein sequence ID" value="MBB4678084.1"/>
    <property type="molecule type" value="Genomic_DNA"/>
</dbReference>
<reference evidence="1 2" key="1">
    <citation type="submission" date="2020-08" db="EMBL/GenBank/DDBJ databases">
        <title>Sequencing the genomes of 1000 actinobacteria strains.</title>
        <authorList>
            <person name="Klenk H.-P."/>
        </authorList>
    </citation>
    <scope>NUCLEOTIDE SEQUENCE [LARGE SCALE GENOMIC DNA]</scope>
    <source>
        <strain evidence="1 2">DSM 44230</strain>
    </source>
</reference>
<organism evidence="1 2">
    <name type="scientific">Crossiella cryophila</name>
    <dbReference type="NCBI Taxonomy" id="43355"/>
    <lineage>
        <taxon>Bacteria</taxon>
        <taxon>Bacillati</taxon>
        <taxon>Actinomycetota</taxon>
        <taxon>Actinomycetes</taxon>
        <taxon>Pseudonocardiales</taxon>
        <taxon>Pseudonocardiaceae</taxon>
        <taxon>Crossiella</taxon>
    </lineage>
</organism>
<dbReference type="RefSeq" id="WP_185003956.1">
    <property type="nucleotide sequence ID" value="NZ_BAAAUI010000041.1"/>
</dbReference>
<accession>A0A7W7FWM5</accession>
<name>A0A7W7FWM5_9PSEU</name>
<dbReference type="AlphaFoldDB" id="A0A7W7FWM5"/>
<evidence type="ECO:0000313" key="2">
    <source>
        <dbReference type="Proteomes" id="UP000533598"/>
    </source>
</evidence>
<comment type="caution">
    <text evidence="1">The sequence shown here is derived from an EMBL/GenBank/DDBJ whole genome shotgun (WGS) entry which is preliminary data.</text>
</comment>
<sequence length="93" mass="9619">MPGRPVVLRWLPVAVALAVALATLYWPTGPPAPLSPLARQLEGLRADNGLFYRPALATSAAPSLSETAYADQVLALAGQRPPALAPGAVPRPS</sequence>
<protein>
    <submittedName>
        <fullName evidence="1">Uncharacterized protein</fullName>
    </submittedName>
</protein>